<feature type="domain" description="PX" evidence="7">
    <location>
        <begin position="196"/>
        <end position="308"/>
    </location>
</feature>
<dbReference type="PANTHER" id="PTHR47433">
    <property type="entry name" value="VACUOLAR PROTEIN SORTING-ASSOCIATED PROTEIN 17"/>
    <property type="match status" value="1"/>
</dbReference>
<dbReference type="InterPro" id="IPR053055">
    <property type="entry name" value="VPS17"/>
</dbReference>
<protein>
    <recommendedName>
        <fullName evidence="5">Vacuolar protein sorting-associated protein 17</fullName>
    </recommendedName>
</protein>
<proteinExistence type="inferred from homology"/>
<dbReference type="GO" id="GO:0005768">
    <property type="term" value="C:endosome"/>
    <property type="evidence" value="ECO:0007669"/>
    <property type="project" value="TreeGrafter"/>
</dbReference>
<dbReference type="InterPro" id="IPR015404">
    <property type="entry name" value="Vps5_C"/>
</dbReference>
<dbReference type="InterPro" id="IPR027267">
    <property type="entry name" value="AH/BAR_dom_sf"/>
</dbReference>
<feature type="region of interest" description="Disordered" evidence="6">
    <location>
        <begin position="573"/>
        <end position="669"/>
    </location>
</feature>
<dbReference type="PANTHER" id="PTHR47433:SF1">
    <property type="entry name" value="VACUOLAR PROTEIN SORTING-ASSOCIATED PROTEIN 17"/>
    <property type="match status" value="1"/>
</dbReference>
<feature type="compositionally biased region" description="Polar residues" evidence="6">
    <location>
        <begin position="107"/>
        <end position="117"/>
    </location>
</feature>
<evidence type="ECO:0000256" key="6">
    <source>
        <dbReference type="SAM" id="MobiDB-lite"/>
    </source>
</evidence>
<dbReference type="Pfam" id="PF09325">
    <property type="entry name" value="Vps5"/>
    <property type="match status" value="1"/>
</dbReference>
<dbReference type="EMBL" id="MU001637">
    <property type="protein sequence ID" value="KAF2481668.1"/>
    <property type="molecule type" value="Genomic_DNA"/>
</dbReference>
<keyword evidence="3" id="KW-0175">Coiled coil</keyword>
<keyword evidence="9" id="KW-1185">Reference proteome</keyword>
<comment type="similarity">
    <text evidence="4">Belongs to the VPS17 family.</text>
</comment>
<dbReference type="Pfam" id="PF00787">
    <property type="entry name" value="PX"/>
    <property type="match status" value="1"/>
</dbReference>
<keyword evidence="1" id="KW-0813">Transport</keyword>
<dbReference type="GO" id="GO:0005829">
    <property type="term" value="C:cytosol"/>
    <property type="evidence" value="ECO:0007669"/>
    <property type="project" value="GOC"/>
</dbReference>
<feature type="compositionally biased region" description="Low complexity" evidence="6">
    <location>
        <begin position="82"/>
        <end position="93"/>
    </location>
</feature>
<feature type="region of interest" description="Disordered" evidence="6">
    <location>
        <begin position="1"/>
        <end position="194"/>
    </location>
</feature>
<dbReference type="FunFam" id="1.20.1270.60:FF:000046">
    <property type="entry name" value="Vacuolar protein sorting-associated protein 17"/>
    <property type="match status" value="1"/>
</dbReference>
<dbReference type="InterPro" id="IPR036871">
    <property type="entry name" value="PX_dom_sf"/>
</dbReference>
<dbReference type="GO" id="GO:0032266">
    <property type="term" value="F:phosphatidylinositol-3-phosphate binding"/>
    <property type="evidence" value="ECO:0007669"/>
    <property type="project" value="TreeGrafter"/>
</dbReference>
<dbReference type="OrthoDB" id="9976382at2759"/>
<dbReference type="InterPro" id="IPR001683">
    <property type="entry name" value="PX_dom"/>
</dbReference>
<evidence type="ECO:0000256" key="4">
    <source>
        <dbReference type="ARBA" id="ARBA00060860"/>
    </source>
</evidence>
<dbReference type="RefSeq" id="XP_033588238.1">
    <property type="nucleotide sequence ID" value="XM_033733909.1"/>
</dbReference>
<evidence type="ECO:0000256" key="3">
    <source>
        <dbReference type="ARBA" id="ARBA00023054"/>
    </source>
</evidence>
<evidence type="ECO:0000256" key="5">
    <source>
        <dbReference type="ARBA" id="ARBA00073022"/>
    </source>
</evidence>
<evidence type="ECO:0000256" key="1">
    <source>
        <dbReference type="ARBA" id="ARBA00022448"/>
    </source>
</evidence>
<name>A0A6A6PNJ2_9PEZI</name>
<dbReference type="GO" id="GO:0030905">
    <property type="term" value="C:retromer, tubulation complex"/>
    <property type="evidence" value="ECO:0007669"/>
    <property type="project" value="TreeGrafter"/>
</dbReference>
<dbReference type="SMART" id="SM00312">
    <property type="entry name" value="PX"/>
    <property type="match status" value="1"/>
</dbReference>
<dbReference type="Gene3D" id="3.30.1520.10">
    <property type="entry name" value="Phox-like domain"/>
    <property type="match status" value="1"/>
</dbReference>
<keyword evidence="2" id="KW-0653">Protein transport</keyword>
<accession>A0A6A6PNJ2</accession>
<feature type="compositionally biased region" description="Low complexity" evidence="6">
    <location>
        <begin position="602"/>
        <end position="618"/>
    </location>
</feature>
<dbReference type="FunFam" id="3.30.1520.10:FF:000034">
    <property type="entry name" value="Vacuolar protein sorting-associated protein 17"/>
    <property type="match status" value="1"/>
</dbReference>
<feature type="compositionally biased region" description="Basic and acidic residues" evidence="6">
    <location>
        <begin position="162"/>
        <end position="178"/>
    </location>
</feature>
<dbReference type="SUPFAM" id="SSF64268">
    <property type="entry name" value="PX domain"/>
    <property type="match status" value="1"/>
</dbReference>
<organism evidence="8 9">
    <name type="scientific">Neohortaea acidophila</name>
    <dbReference type="NCBI Taxonomy" id="245834"/>
    <lineage>
        <taxon>Eukaryota</taxon>
        <taxon>Fungi</taxon>
        <taxon>Dikarya</taxon>
        <taxon>Ascomycota</taxon>
        <taxon>Pezizomycotina</taxon>
        <taxon>Dothideomycetes</taxon>
        <taxon>Dothideomycetidae</taxon>
        <taxon>Mycosphaerellales</taxon>
        <taxon>Teratosphaeriaceae</taxon>
        <taxon>Neohortaea</taxon>
    </lineage>
</organism>
<reference evidence="8" key="1">
    <citation type="journal article" date="2020" name="Stud. Mycol.">
        <title>101 Dothideomycetes genomes: a test case for predicting lifestyles and emergence of pathogens.</title>
        <authorList>
            <person name="Haridas S."/>
            <person name="Albert R."/>
            <person name="Binder M."/>
            <person name="Bloem J."/>
            <person name="Labutti K."/>
            <person name="Salamov A."/>
            <person name="Andreopoulos B."/>
            <person name="Baker S."/>
            <person name="Barry K."/>
            <person name="Bills G."/>
            <person name="Bluhm B."/>
            <person name="Cannon C."/>
            <person name="Castanera R."/>
            <person name="Culley D."/>
            <person name="Daum C."/>
            <person name="Ezra D."/>
            <person name="Gonzalez J."/>
            <person name="Henrissat B."/>
            <person name="Kuo A."/>
            <person name="Liang C."/>
            <person name="Lipzen A."/>
            <person name="Lutzoni F."/>
            <person name="Magnuson J."/>
            <person name="Mondo S."/>
            <person name="Nolan M."/>
            <person name="Ohm R."/>
            <person name="Pangilinan J."/>
            <person name="Park H.-J."/>
            <person name="Ramirez L."/>
            <person name="Alfaro M."/>
            <person name="Sun H."/>
            <person name="Tritt A."/>
            <person name="Yoshinaga Y."/>
            <person name="Zwiers L.-H."/>
            <person name="Turgeon B."/>
            <person name="Goodwin S."/>
            <person name="Spatafora J."/>
            <person name="Crous P."/>
            <person name="Grigoriev I."/>
        </authorList>
    </citation>
    <scope>NUCLEOTIDE SEQUENCE</scope>
    <source>
        <strain evidence="8">CBS 113389</strain>
    </source>
</reference>
<dbReference type="CDD" id="cd06891">
    <property type="entry name" value="PX_Vps17p"/>
    <property type="match status" value="1"/>
</dbReference>
<dbReference type="AlphaFoldDB" id="A0A6A6PNJ2"/>
<evidence type="ECO:0000259" key="7">
    <source>
        <dbReference type="SMART" id="SM00312"/>
    </source>
</evidence>
<evidence type="ECO:0000313" key="9">
    <source>
        <dbReference type="Proteomes" id="UP000799767"/>
    </source>
</evidence>
<feature type="compositionally biased region" description="Basic residues" evidence="6">
    <location>
        <begin position="129"/>
        <end position="143"/>
    </location>
</feature>
<dbReference type="InterPro" id="IPR037907">
    <property type="entry name" value="Vps17_PX"/>
</dbReference>
<evidence type="ECO:0000313" key="8">
    <source>
        <dbReference type="EMBL" id="KAF2481668.1"/>
    </source>
</evidence>
<dbReference type="GeneID" id="54474911"/>
<evidence type="ECO:0000256" key="2">
    <source>
        <dbReference type="ARBA" id="ARBA00022927"/>
    </source>
</evidence>
<dbReference type="GO" id="GO:0042147">
    <property type="term" value="P:retrograde transport, endosome to Golgi"/>
    <property type="evidence" value="ECO:0007669"/>
    <property type="project" value="InterPro"/>
</dbReference>
<sequence length="669" mass="74351">MNDDAASGPSTNSKARESPRPSNLRFQRRTSERAFYETTYRDNTNSPMDYPGAGSSPWANSPEAGRNSFSNDVPTHDLPDSAYQAAAAASGPATNGEHQDEQRFSHQRSGSGWASESPQQQQQQQQQQHHPHHPHHPQPHHPHQPPPQWQQPQHQQQYESQPRPEHHGAPVPGEEQRRPQSARYHSAGQQRPQIQYKLQAKITGLERSGKKDPIMKFDVYTNLPKFRTTQFRDVRRTHSEFQKLASHLTASNPETFVPAVPPASTSAGMGTDEDEARTKAHLQRWLNVVCSNDVLMRDEEMVFFVESDFGYSPVVRKRQPATGVRRKVLKQFAPPPDDSPELLESRPIVKAFYLASMDGQQKLDRVVKNRRALGLAESDLGMKLAALTAQETQSGLANAYRKLGRVIQNTGDFHAAQGTAEATTLSDPLAYHSADAFIVKETLTNRHILLRELLQAQQATRSKLNAADRLRASSSVKRDKVDEAISALDEARSHEAYLQQKTQRVTANLLVDKNKWFARTSADLRVSIREYVLRQIEAERRTLATLEQVRPEVRNIDASGGLSRLGREAHPIARRSSLASSQGPKGDAWSGVPRRADGLNRSISGSIVTVSGVPGSVPEDVESGEQTGDATGRKRAVSQSSSLGRVEEEDDVDRVDARNAASRLAQTTF</sequence>
<gene>
    <name evidence="8" type="ORF">BDY17DRAFT_299436</name>
</gene>
<dbReference type="GO" id="GO:0006886">
    <property type="term" value="P:intracellular protein transport"/>
    <property type="evidence" value="ECO:0007669"/>
    <property type="project" value="TreeGrafter"/>
</dbReference>
<dbReference type="Proteomes" id="UP000799767">
    <property type="component" value="Unassembled WGS sequence"/>
</dbReference>
<feature type="compositionally biased region" description="Low complexity" evidence="6">
    <location>
        <begin position="118"/>
        <end position="128"/>
    </location>
</feature>
<dbReference type="Gene3D" id="1.20.1270.60">
    <property type="entry name" value="Arfaptin homology (AH) domain/BAR domain"/>
    <property type="match status" value="1"/>
</dbReference>